<dbReference type="AlphaFoldDB" id="A0AAV7KRD6"/>
<feature type="region of interest" description="Disordered" evidence="1">
    <location>
        <begin position="1"/>
        <end position="57"/>
    </location>
</feature>
<accession>A0AAV7KRD6</accession>
<evidence type="ECO:0000313" key="3">
    <source>
        <dbReference type="Proteomes" id="UP001066276"/>
    </source>
</evidence>
<sequence>MKGGEETGGGGRGKQSRPAASLPVAGHSALPDPPLTDARRSADRPGVGGGNGPSGVRALVVHNQGAQEGQILLSRRYPVSSAGEPRSAPVPPRFSCLGCAVSGNSRFLACSGAAGLRAGCPVRSLLNVPCGAFPAPLLPSLQPRQGGTVTRVRAHPASSRTLQAL</sequence>
<keyword evidence="3" id="KW-1185">Reference proteome</keyword>
<comment type="caution">
    <text evidence="2">The sequence shown here is derived from an EMBL/GenBank/DDBJ whole genome shotgun (WGS) entry which is preliminary data.</text>
</comment>
<reference evidence="2" key="1">
    <citation type="journal article" date="2022" name="bioRxiv">
        <title>Sequencing and chromosome-scale assembly of the giantPleurodeles waltlgenome.</title>
        <authorList>
            <person name="Brown T."/>
            <person name="Elewa A."/>
            <person name="Iarovenko S."/>
            <person name="Subramanian E."/>
            <person name="Araus A.J."/>
            <person name="Petzold A."/>
            <person name="Susuki M."/>
            <person name="Suzuki K.-i.T."/>
            <person name="Hayashi T."/>
            <person name="Toyoda A."/>
            <person name="Oliveira C."/>
            <person name="Osipova E."/>
            <person name="Leigh N.D."/>
            <person name="Simon A."/>
            <person name="Yun M.H."/>
        </authorList>
    </citation>
    <scope>NUCLEOTIDE SEQUENCE</scope>
    <source>
        <strain evidence="2">20211129_DDA</strain>
        <tissue evidence="2">Liver</tissue>
    </source>
</reference>
<feature type="compositionally biased region" description="Gly residues" evidence="1">
    <location>
        <begin position="1"/>
        <end position="13"/>
    </location>
</feature>
<protein>
    <submittedName>
        <fullName evidence="2">Uncharacterized protein</fullName>
    </submittedName>
</protein>
<proteinExistence type="predicted"/>
<dbReference type="Proteomes" id="UP001066276">
    <property type="component" value="Chromosome 12"/>
</dbReference>
<evidence type="ECO:0000256" key="1">
    <source>
        <dbReference type="SAM" id="MobiDB-lite"/>
    </source>
</evidence>
<organism evidence="2 3">
    <name type="scientific">Pleurodeles waltl</name>
    <name type="common">Iberian ribbed newt</name>
    <dbReference type="NCBI Taxonomy" id="8319"/>
    <lineage>
        <taxon>Eukaryota</taxon>
        <taxon>Metazoa</taxon>
        <taxon>Chordata</taxon>
        <taxon>Craniata</taxon>
        <taxon>Vertebrata</taxon>
        <taxon>Euteleostomi</taxon>
        <taxon>Amphibia</taxon>
        <taxon>Batrachia</taxon>
        <taxon>Caudata</taxon>
        <taxon>Salamandroidea</taxon>
        <taxon>Salamandridae</taxon>
        <taxon>Pleurodelinae</taxon>
        <taxon>Pleurodeles</taxon>
    </lineage>
</organism>
<dbReference type="EMBL" id="JANPWB010000016">
    <property type="protein sequence ID" value="KAJ1081956.1"/>
    <property type="molecule type" value="Genomic_DNA"/>
</dbReference>
<name>A0AAV7KRD6_PLEWA</name>
<evidence type="ECO:0000313" key="2">
    <source>
        <dbReference type="EMBL" id="KAJ1081956.1"/>
    </source>
</evidence>
<gene>
    <name evidence="2" type="ORF">NDU88_002128</name>
</gene>